<dbReference type="GO" id="GO:0008284">
    <property type="term" value="P:positive regulation of cell population proliferation"/>
    <property type="evidence" value="ECO:0007669"/>
    <property type="project" value="TreeGrafter"/>
</dbReference>
<dbReference type="Pfam" id="PF01166">
    <property type="entry name" value="TSC22"/>
    <property type="match status" value="1"/>
</dbReference>
<reference evidence="3 4" key="1">
    <citation type="journal article" date="2019" name="Commun. Biol.">
        <title>The bagworm genome reveals a unique fibroin gene that provides high tensile strength.</title>
        <authorList>
            <person name="Kono N."/>
            <person name="Nakamura H."/>
            <person name="Ohtoshi R."/>
            <person name="Tomita M."/>
            <person name="Numata K."/>
            <person name="Arakawa K."/>
        </authorList>
    </citation>
    <scope>NUCLEOTIDE SEQUENCE [LARGE SCALE GENOMIC DNA]</scope>
</reference>
<dbReference type="EMBL" id="BGZK01002882">
    <property type="protein sequence ID" value="GBP97153.1"/>
    <property type="molecule type" value="Genomic_DNA"/>
</dbReference>
<dbReference type="GO" id="GO:0005829">
    <property type="term" value="C:cytosol"/>
    <property type="evidence" value="ECO:0007669"/>
    <property type="project" value="TreeGrafter"/>
</dbReference>
<evidence type="ECO:0000256" key="1">
    <source>
        <dbReference type="SAM" id="Coils"/>
    </source>
</evidence>
<dbReference type="Gene3D" id="1.20.5.490">
    <property type="entry name" value="Single helix bin"/>
    <property type="match status" value="1"/>
</dbReference>
<dbReference type="AlphaFoldDB" id="A0A4C2ACR7"/>
<gene>
    <name evidence="3" type="ORF">EVAR_69515_1</name>
</gene>
<dbReference type="GO" id="GO:0043066">
    <property type="term" value="P:negative regulation of apoptotic process"/>
    <property type="evidence" value="ECO:0007669"/>
    <property type="project" value="TreeGrafter"/>
</dbReference>
<dbReference type="PANTHER" id="PTHR46745:SF1">
    <property type="entry name" value="TSC22 DOMAIN FAMILY PROTEIN 1"/>
    <property type="match status" value="1"/>
</dbReference>
<accession>A0A4C2ACR7</accession>
<organism evidence="3 4">
    <name type="scientific">Eumeta variegata</name>
    <name type="common">Bagworm moth</name>
    <name type="synonym">Eumeta japonica</name>
    <dbReference type="NCBI Taxonomy" id="151549"/>
    <lineage>
        <taxon>Eukaryota</taxon>
        <taxon>Metazoa</taxon>
        <taxon>Ecdysozoa</taxon>
        <taxon>Arthropoda</taxon>
        <taxon>Hexapoda</taxon>
        <taxon>Insecta</taxon>
        <taxon>Pterygota</taxon>
        <taxon>Neoptera</taxon>
        <taxon>Endopterygota</taxon>
        <taxon>Lepidoptera</taxon>
        <taxon>Glossata</taxon>
        <taxon>Ditrysia</taxon>
        <taxon>Tineoidea</taxon>
        <taxon>Psychidae</taxon>
        <taxon>Oiketicinae</taxon>
        <taxon>Eumeta</taxon>
    </lineage>
</organism>
<evidence type="ECO:0008006" key="5">
    <source>
        <dbReference type="Google" id="ProtNLM"/>
    </source>
</evidence>
<feature type="compositionally biased region" description="Low complexity" evidence="2">
    <location>
        <begin position="104"/>
        <end position="125"/>
    </location>
</feature>
<keyword evidence="1" id="KW-0175">Coiled coil</keyword>
<dbReference type="Proteomes" id="UP000299102">
    <property type="component" value="Unassembled WGS sequence"/>
</dbReference>
<name>A0A4C2ACR7_EUMVA</name>
<dbReference type="STRING" id="151549.A0A4C2ACR7"/>
<feature type="coiled-coil region" evidence="1">
    <location>
        <begin position="18"/>
        <end position="52"/>
    </location>
</feature>
<proteinExistence type="predicted"/>
<evidence type="ECO:0000313" key="4">
    <source>
        <dbReference type="Proteomes" id="UP000299102"/>
    </source>
</evidence>
<feature type="region of interest" description="Disordered" evidence="2">
    <location>
        <begin position="90"/>
        <end position="125"/>
    </location>
</feature>
<protein>
    <recommendedName>
        <fullName evidence="5">TSC22 domain family protein 1</fullName>
    </recommendedName>
</protein>
<sequence>MDQELFISGRDLVKSHLMIAVREEVEVLKEKISELMDKINQLEVENTILKANMGTTSSHCSCTTTGAPTSAIAAAAASAVVANAAVNANSNSSTAVGTPQSNVGSGTATPTTAQQPSAAAAADQNMEAATQLTNAANTDDSQGSVHHKMDQCLKLVKRNMFVYLSATKADS</sequence>
<dbReference type="OrthoDB" id="8961796at2759"/>
<keyword evidence="4" id="KW-1185">Reference proteome</keyword>
<dbReference type="GO" id="GO:0005634">
    <property type="term" value="C:nucleus"/>
    <property type="evidence" value="ECO:0007669"/>
    <property type="project" value="TreeGrafter"/>
</dbReference>
<evidence type="ECO:0000313" key="3">
    <source>
        <dbReference type="EMBL" id="GBP97153.1"/>
    </source>
</evidence>
<dbReference type="SUPFAM" id="SSF58026">
    <property type="entry name" value="Delta-sleep-inducing peptide immunoreactive peptide"/>
    <property type="match status" value="1"/>
</dbReference>
<dbReference type="CDD" id="cd21936">
    <property type="entry name" value="ZIP_TSC22D"/>
    <property type="match status" value="1"/>
</dbReference>
<evidence type="ECO:0000256" key="2">
    <source>
        <dbReference type="SAM" id="MobiDB-lite"/>
    </source>
</evidence>
<dbReference type="InterPro" id="IPR000580">
    <property type="entry name" value="TSC22/Bun"/>
</dbReference>
<comment type="caution">
    <text evidence="3">The sequence shown here is derived from an EMBL/GenBank/DDBJ whole genome shotgun (WGS) entry which is preliminary data.</text>
</comment>
<dbReference type="GO" id="GO:0006357">
    <property type="term" value="P:regulation of transcription by RNA polymerase II"/>
    <property type="evidence" value="ECO:0007669"/>
    <property type="project" value="InterPro"/>
</dbReference>
<dbReference type="PANTHER" id="PTHR46745">
    <property type="entry name" value="TSC22 DOMAIN FAMILY PROTEIN 1"/>
    <property type="match status" value="1"/>
</dbReference>